<reference evidence="8" key="1">
    <citation type="submission" date="2019-08" db="EMBL/GenBank/DDBJ databases">
        <authorList>
            <person name="Kucharzyk K."/>
            <person name="Murdoch R.W."/>
            <person name="Higgins S."/>
            <person name="Loffler F."/>
        </authorList>
    </citation>
    <scope>NUCLEOTIDE SEQUENCE</scope>
</reference>
<dbReference type="SUPFAM" id="SSF55874">
    <property type="entry name" value="ATPase domain of HSP90 chaperone/DNA topoisomerase II/histidine kinase"/>
    <property type="match status" value="1"/>
</dbReference>
<dbReference type="InterPro" id="IPR036890">
    <property type="entry name" value="HATPase_C_sf"/>
</dbReference>
<feature type="domain" description="Histidine kinase" evidence="7">
    <location>
        <begin position="165"/>
        <end position="383"/>
    </location>
</feature>
<evidence type="ECO:0000259" key="7">
    <source>
        <dbReference type="PROSITE" id="PS50109"/>
    </source>
</evidence>
<dbReference type="EMBL" id="VSSQ01001999">
    <property type="protein sequence ID" value="MPM12622.1"/>
    <property type="molecule type" value="Genomic_DNA"/>
</dbReference>
<comment type="caution">
    <text evidence="8">The sequence shown here is derived from an EMBL/GenBank/DDBJ whole genome shotgun (WGS) entry which is preliminary data.</text>
</comment>
<dbReference type="GO" id="GO:0000155">
    <property type="term" value="F:phosphorelay sensor kinase activity"/>
    <property type="evidence" value="ECO:0007669"/>
    <property type="project" value="InterPro"/>
</dbReference>
<dbReference type="PANTHER" id="PTHR43711">
    <property type="entry name" value="TWO-COMPONENT HISTIDINE KINASE"/>
    <property type="match status" value="1"/>
</dbReference>
<evidence type="ECO:0000256" key="2">
    <source>
        <dbReference type="ARBA" id="ARBA00012438"/>
    </source>
</evidence>
<dbReference type="CDD" id="cd00082">
    <property type="entry name" value="HisKA"/>
    <property type="match status" value="1"/>
</dbReference>
<dbReference type="InterPro" id="IPR050736">
    <property type="entry name" value="Sensor_HK_Regulatory"/>
</dbReference>
<dbReference type="PANTHER" id="PTHR43711:SF1">
    <property type="entry name" value="HISTIDINE KINASE 1"/>
    <property type="match status" value="1"/>
</dbReference>
<accession>A0A644X8Y3</accession>
<dbReference type="FunFam" id="3.30.565.10:FF:000006">
    <property type="entry name" value="Sensor histidine kinase WalK"/>
    <property type="match status" value="1"/>
</dbReference>
<keyword evidence="5 8" id="KW-0418">Kinase</keyword>
<dbReference type="SMART" id="SM00387">
    <property type="entry name" value="HATPase_c"/>
    <property type="match status" value="1"/>
</dbReference>
<name>A0A644X8Y3_9ZZZZ</name>
<evidence type="ECO:0000256" key="4">
    <source>
        <dbReference type="ARBA" id="ARBA00022679"/>
    </source>
</evidence>
<dbReference type="SMART" id="SM00388">
    <property type="entry name" value="HisKA"/>
    <property type="match status" value="1"/>
</dbReference>
<dbReference type="InterPro" id="IPR004358">
    <property type="entry name" value="Sig_transdc_His_kin-like_C"/>
</dbReference>
<dbReference type="Pfam" id="PF02518">
    <property type="entry name" value="HATPase_c"/>
    <property type="match status" value="1"/>
</dbReference>
<dbReference type="SUPFAM" id="SSF47384">
    <property type="entry name" value="Homodimeric domain of signal transducing histidine kinase"/>
    <property type="match status" value="1"/>
</dbReference>
<comment type="catalytic activity">
    <reaction evidence="1">
        <text>ATP + protein L-histidine = ADP + protein N-phospho-L-histidine.</text>
        <dbReference type="EC" id="2.7.13.3"/>
    </reaction>
</comment>
<sequence length="388" mass="43632">MIETILSGWKSEIVNSLSQSKSYCLAVYSTAGELIFANEAFQMLIKDDACKSLLNPDFDKIVGLPHDSVLIFSGFMTIGTIEEVNTSIFAHIYRKNDQLLIIGGMDMLNLTEQNRILHQMNAEITHLQRQLLQKTLLQEQTLSKLNAVNEDLLKANQDKDKFLKILAHDLKNPMFAISGFSDLLIKNFRKYDENTIEKQLGIINTTTKKTYDLLEELLLWTRSQSGKIPFAPRTVQIKNVCDDVLSLLNESAAVKQIEIISEINADLELHADVDMLRTILRNLISNAIKFTHEKGQITLRAEQQDTDMIITVSDNGIGMSQNTISKLWQIADLYTTPGTKGEKGTGLGLMLCKEFVEKHNGKIWVESEVGKGSDFKFTMPVSEVGTDN</sequence>
<dbReference type="InterPro" id="IPR036097">
    <property type="entry name" value="HisK_dim/P_sf"/>
</dbReference>
<keyword evidence="4 8" id="KW-0808">Transferase</keyword>
<gene>
    <name evidence="8" type="primary">sasA_163</name>
    <name evidence="8" type="ORF">SDC9_58976</name>
</gene>
<dbReference type="PROSITE" id="PS50109">
    <property type="entry name" value="HIS_KIN"/>
    <property type="match status" value="1"/>
</dbReference>
<dbReference type="InterPro" id="IPR003661">
    <property type="entry name" value="HisK_dim/P_dom"/>
</dbReference>
<dbReference type="InterPro" id="IPR005467">
    <property type="entry name" value="His_kinase_dom"/>
</dbReference>
<organism evidence="8">
    <name type="scientific">bioreactor metagenome</name>
    <dbReference type="NCBI Taxonomy" id="1076179"/>
    <lineage>
        <taxon>unclassified sequences</taxon>
        <taxon>metagenomes</taxon>
        <taxon>ecological metagenomes</taxon>
    </lineage>
</organism>
<dbReference type="Gene3D" id="1.10.287.130">
    <property type="match status" value="1"/>
</dbReference>
<proteinExistence type="predicted"/>
<evidence type="ECO:0000256" key="3">
    <source>
        <dbReference type="ARBA" id="ARBA00022553"/>
    </source>
</evidence>
<dbReference type="Pfam" id="PF00512">
    <property type="entry name" value="HisKA"/>
    <property type="match status" value="1"/>
</dbReference>
<evidence type="ECO:0000313" key="8">
    <source>
        <dbReference type="EMBL" id="MPM12622.1"/>
    </source>
</evidence>
<keyword evidence="6" id="KW-0902">Two-component regulatory system</keyword>
<keyword evidence="3" id="KW-0597">Phosphoprotein</keyword>
<dbReference type="PRINTS" id="PR00344">
    <property type="entry name" value="BCTRLSENSOR"/>
</dbReference>
<dbReference type="InterPro" id="IPR003594">
    <property type="entry name" value="HATPase_dom"/>
</dbReference>
<protein>
    <recommendedName>
        <fullName evidence="2">histidine kinase</fullName>
        <ecNumber evidence="2">2.7.13.3</ecNumber>
    </recommendedName>
</protein>
<dbReference type="EC" id="2.7.13.3" evidence="2"/>
<evidence type="ECO:0000256" key="1">
    <source>
        <dbReference type="ARBA" id="ARBA00000085"/>
    </source>
</evidence>
<dbReference type="Gene3D" id="3.30.565.10">
    <property type="entry name" value="Histidine kinase-like ATPase, C-terminal domain"/>
    <property type="match status" value="1"/>
</dbReference>
<dbReference type="AlphaFoldDB" id="A0A644X8Y3"/>
<evidence type="ECO:0000256" key="6">
    <source>
        <dbReference type="ARBA" id="ARBA00023012"/>
    </source>
</evidence>
<evidence type="ECO:0000256" key="5">
    <source>
        <dbReference type="ARBA" id="ARBA00022777"/>
    </source>
</evidence>